<dbReference type="GO" id="GO:0019433">
    <property type="term" value="P:triglyceride catabolic process"/>
    <property type="evidence" value="ECO:0007669"/>
    <property type="project" value="TreeGrafter"/>
</dbReference>
<dbReference type="GO" id="GO:0050253">
    <property type="term" value="F:retinyl-palmitate esterase activity"/>
    <property type="evidence" value="ECO:0007669"/>
    <property type="project" value="InterPro"/>
</dbReference>
<keyword evidence="2" id="KW-0442">Lipid degradation</keyword>
<keyword evidence="2" id="KW-0378">Hydrolase</keyword>
<proteinExistence type="predicted"/>
<dbReference type="Pfam" id="PF01734">
    <property type="entry name" value="Patatin"/>
    <property type="match status" value="1"/>
</dbReference>
<feature type="active site" description="Proton acceptor" evidence="2">
    <location>
        <position position="163"/>
    </location>
</feature>
<dbReference type="InterPro" id="IPR016035">
    <property type="entry name" value="Acyl_Trfase/lysoPLipase"/>
</dbReference>
<accession>A0AAD8DGS4</accession>
<gene>
    <name evidence="4" type="primary">PNPLA4</name>
    <name evidence="4" type="ORF">AOXY_G10609</name>
</gene>
<evidence type="ECO:0000259" key="3">
    <source>
        <dbReference type="PROSITE" id="PS51635"/>
    </source>
</evidence>
<dbReference type="CDD" id="cd07222">
    <property type="entry name" value="Pat_PNPLA4"/>
    <property type="match status" value="1"/>
</dbReference>
<dbReference type="AlphaFoldDB" id="A0AAD8DGS4"/>
<keyword evidence="5" id="KW-1185">Reference proteome</keyword>
<dbReference type="GO" id="GO:0004806">
    <property type="term" value="F:triacylglycerol lipase activity"/>
    <property type="evidence" value="ECO:0007669"/>
    <property type="project" value="InterPro"/>
</dbReference>
<feature type="domain" description="PNPLA" evidence="3">
    <location>
        <begin position="6"/>
        <end position="176"/>
    </location>
</feature>
<evidence type="ECO:0000256" key="2">
    <source>
        <dbReference type="PROSITE-ProRule" id="PRU01161"/>
    </source>
</evidence>
<feature type="short sequence motif" description="DGA/G" evidence="2">
    <location>
        <begin position="163"/>
        <end position="165"/>
    </location>
</feature>
<dbReference type="PROSITE" id="PS51635">
    <property type="entry name" value="PNPLA"/>
    <property type="match status" value="1"/>
</dbReference>
<feature type="short sequence motif" description="GXSXG" evidence="2">
    <location>
        <begin position="41"/>
        <end position="45"/>
    </location>
</feature>
<dbReference type="EMBL" id="JAGXEW010000009">
    <property type="protein sequence ID" value="KAK1167833.1"/>
    <property type="molecule type" value="Genomic_DNA"/>
</dbReference>
<reference evidence="4" key="1">
    <citation type="submission" date="2022-02" db="EMBL/GenBank/DDBJ databases">
        <title>Atlantic sturgeon de novo genome assembly.</title>
        <authorList>
            <person name="Stock M."/>
            <person name="Klopp C."/>
            <person name="Guiguen Y."/>
            <person name="Cabau C."/>
            <person name="Parinello H."/>
            <person name="Santidrian Yebra-Pimentel E."/>
            <person name="Kuhl H."/>
            <person name="Dirks R.P."/>
            <person name="Guessner J."/>
            <person name="Wuertz S."/>
            <person name="Du K."/>
            <person name="Schartl M."/>
        </authorList>
    </citation>
    <scope>NUCLEOTIDE SEQUENCE</scope>
    <source>
        <strain evidence="4">STURGEONOMICS-FGT-2020</strain>
        <tissue evidence="4">Whole blood</tissue>
    </source>
</reference>
<organism evidence="4 5">
    <name type="scientific">Acipenser oxyrinchus oxyrinchus</name>
    <dbReference type="NCBI Taxonomy" id="40147"/>
    <lineage>
        <taxon>Eukaryota</taxon>
        <taxon>Metazoa</taxon>
        <taxon>Chordata</taxon>
        <taxon>Craniata</taxon>
        <taxon>Vertebrata</taxon>
        <taxon>Euteleostomi</taxon>
        <taxon>Actinopterygii</taxon>
        <taxon>Chondrostei</taxon>
        <taxon>Acipenseriformes</taxon>
        <taxon>Acipenseridae</taxon>
        <taxon>Acipenser</taxon>
    </lineage>
</organism>
<dbReference type="GO" id="GO:0016020">
    <property type="term" value="C:membrane"/>
    <property type="evidence" value="ECO:0007669"/>
    <property type="project" value="TreeGrafter"/>
</dbReference>
<sequence length="253" mass="27831">MNLLNLSFSACGFLGIYHLGAAAALHLHGEKLLGTLNACAGASAGALVAAMLVTVPEKIEDCKEFTYRFADEVRKQKLGALTPGYDFMHTLKEGIEHILPPNAHEIAGNRLSVSITHSKTGENCMVSSFSSREDLIKVLLASSYVPLYAGIKAVEYQGDKWMDGGLSNSLPVLPVGRTVTVSPFSGRHDICAKDSGLMNVYMKFAKQDIRLSKDNIIRLSQALFPPMQEKMEVLFQNGYDDAVQFLRKENWFQ</sequence>
<keyword evidence="1 2" id="KW-0443">Lipid metabolism</keyword>
<feature type="active site" description="Nucleophile" evidence="2">
    <location>
        <position position="43"/>
    </location>
</feature>
<dbReference type="GO" id="GO:0005811">
    <property type="term" value="C:lipid droplet"/>
    <property type="evidence" value="ECO:0007669"/>
    <property type="project" value="TreeGrafter"/>
</dbReference>
<dbReference type="GO" id="GO:0055088">
    <property type="term" value="P:lipid homeostasis"/>
    <property type="evidence" value="ECO:0007669"/>
    <property type="project" value="TreeGrafter"/>
</dbReference>
<dbReference type="Proteomes" id="UP001230051">
    <property type="component" value="Unassembled WGS sequence"/>
</dbReference>
<evidence type="ECO:0000256" key="1">
    <source>
        <dbReference type="ARBA" id="ARBA00023098"/>
    </source>
</evidence>
<dbReference type="GO" id="GO:0005737">
    <property type="term" value="C:cytoplasm"/>
    <property type="evidence" value="ECO:0007669"/>
    <property type="project" value="TreeGrafter"/>
</dbReference>
<comment type="caution">
    <text evidence="2">Lacks conserved residue(s) required for the propagation of feature annotation.</text>
</comment>
<protein>
    <submittedName>
        <fullName evidence="4">Patatin-like phospholipase domain-containing protein 4</fullName>
    </submittedName>
</protein>
<name>A0AAD8DGS4_ACIOX</name>
<comment type="caution">
    <text evidence="4">The sequence shown here is derived from an EMBL/GenBank/DDBJ whole genome shotgun (WGS) entry which is preliminary data.</text>
</comment>
<dbReference type="InterPro" id="IPR033902">
    <property type="entry name" value="PNPLA4"/>
</dbReference>
<dbReference type="SUPFAM" id="SSF52151">
    <property type="entry name" value="FabD/lysophospholipase-like"/>
    <property type="match status" value="1"/>
</dbReference>
<dbReference type="Gene3D" id="3.40.1090.10">
    <property type="entry name" value="Cytosolic phospholipase A2 catalytic domain"/>
    <property type="match status" value="1"/>
</dbReference>
<dbReference type="PANTHER" id="PTHR12406:SF7">
    <property type="entry name" value="PATATIN-LIKE PHOSPHOLIPASE DOMAIN-CONTAINING PROTEIN 4"/>
    <property type="match status" value="1"/>
</dbReference>
<dbReference type="InterPro" id="IPR033562">
    <property type="entry name" value="PLPL"/>
</dbReference>
<evidence type="ECO:0000313" key="5">
    <source>
        <dbReference type="Proteomes" id="UP001230051"/>
    </source>
</evidence>
<dbReference type="PANTHER" id="PTHR12406">
    <property type="entry name" value="CALCIUM-INDEPENDENT PHOSPHOLIPASE A2 IPLA2 -RELATED"/>
    <property type="match status" value="1"/>
</dbReference>
<evidence type="ECO:0000313" key="4">
    <source>
        <dbReference type="EMBL" id="KAK1167833.1"/>
    </source>
</evidence>
<dbReference type="InterPro" id="IPR002641">
    <property type="entry name" value="PNPLA_dom"/>
</dbReference>